<keyword evidence="2" id="KW-0378">Hydrolase</keyword>
<dbReference type="EMBL" id="JBIACK010000011">
    <property type="protein sequence ID" value="MFE8702833.1"/>
    <property type="molecule type" value="Genomic_DNA"/>
</dbReference>
<name>A0ABW6KJ10_9BACI</name>
<dbReference type="InterPro" id="IPR052920">
    <property type="entry name" value="DNA-binding_regulatory"/>
</dbReference>
<evidence type="ECO:0000259" key="1">
    <source>
        <dbReference type="Pfam" id="PF00326"/>
    </source>
</evidence>
<keyword evidence="3" id="KW-1185">Reference proteome</keyword>
<dbReference type="RefSeq" id="WP_389362832.1">
    <property type="nucleotide sequence ID" value="NZ_JBIACK010000011.1"/>
</dbReference>
<dbReference type="Pfam" id="PF00326">
    <property type="entry name" value="Peptidase_S9"/>
    <property type="match status" value="1"/>
</dbReference>
<proteinExistence type="predicted"/>
<sequence>MKKRISIICGSVLGVLLIALGFAGNYFYSVSVDRSHGSVELHGGEEAEPVSATVDEEKLAEQEAIAWQEAQDFEILEHVSEDGLKLKAKFLKSEPSSGKAVILAHGYRGHSDQMPGITRFYHEQGFDVLKPDARGHGESEGDYVGYGWHDRKDYQKWIDLLINEKGATNILLHGFSMGGATVLMTSGEDLPDEVKGIINDSGYTSVREELVHQLKHMYGLPSFPLMEVTSFITNLRAGYTFEEASAIEQVKKNTRPLLIIHGDQDDLVPTEMAYRIEEVAKSDKELWIVPGAGHTKGYTVAKEEYEQRVLDFITKVLD</sequence>
<reference evidence="2 3" key="1">
    <citation type="submission" date="2024-08" db="EMBL/GenBank/DDBJ databases">
        <title>Two novel Cytobacillus novel species.</title>
        <authorList>
            <person name="Liu G."/>
        </authorList>
    </citation>
    <scope>NUCLEOTIDE SEQUENCE [LARGE SCALE GENOMIC DNA]</scope>
    <source>
        <strain evidence="2 3">FJAT-54145</strain>
    </source>
</reference>
<dbReference type="PANTHER" id="PTHR43358:SF4">
    <property type="entry name" value="ALPHA_BETA HYDROLASE FOLD-1 DOMAIN-CONTAINING PROTEIN"/>
    <property type="match status" value="1"/>
</dbReference>
<organism evidence="2 3">
    <name type="scientific">Cytobacillus spartinae</name>
    <dbReference type="NCBI Taxonomy" id="3299023"/>
    <lineage>
        <taxon>Bacteria</taxon>
        <taxon>Bacillati</taxon>
        <taxon>Bacillota</taxon>
        <taxon>Bacilli</taxon>
        <taxon>Bacillales</taxon>
        <taxon>Bacillaceae</taxon>
        <taxon>Cytobacillus</taxon>
    </lineage>
</organism>
<evidence type="ECO:0000313" key="2">
    <source>
        <dbReference type="EMBL" id="MFE8702833.1"/>
    </source>
</evidence>
<feature type="domain" description="Peptidase S9 prolyl oligopeptidase catalytic" evidence="1">
    <location>
        <begin position="120"/>
        <end position="317"/>
    </location>
</feature>
<dbReference type="GO" id="GO:0016787">
    <property type="term" value="F:hydrolase activity"/>
    <property type="evidence" value="ECO:0007669"/>
    <property type="project" value="UniProtKB-KW"/>
</dbReference>
<dbReference type="Proteomes" id="UP001601059">
    <property type="component" value="Unassembled WGS sequence"/>
</dbReference>
<protein>
    <submittedName>
        <fullName evidence="2">Alpha/beta hydrolase</fullName>
    </submittedName>
</protein>
<gene>
    <name evidence="2" type="ORF">ACFYKX_19700</name>
</gene>
<dbReference type="PANTHER" id="PTHR43358">
    <property type="entry name" value="ALPHA/BETA-HYDROLASE"/>
    <property type="match status" value="1"/>
</dbReference>
<dbReference type="InterPro" id="IPR029058">
    <property type="entry name" value="AB_hydrolase_fold"/>
</dbReference>
<evidence type="ECO:0000313" key="3">
    <source>
        <dbReference type="Proteomes" id="UP001601059"/>
    </source>
</evidence>
<dbReference type="SUPFAM" id="SSF53474">
    <property type="entry name" value="alpha/beta-Hydrolases"/>
    <property type="match status" value="1"/>
</dbReference>
<comment type="caution">
    <text evidence="2">The sequence shown here is derived from an EMBL/GenBank/DDBJ whole genome shotgun (WGS) entry which is preliminary data.</text>
</comment>
<dbReference type="InterPro" id="IPR001375">
    <property type="entry name" value="Peptidase_S9_cat"/>
</dbReference>
<accession>A0ABW6KJ10</accession>
<dbReference type="Gene3D" id="3.40.50.1820">
    <property type="entry name" value="alpha/beta hydrolase"/>
    <property type="match status" value="1"/>
</dbReference>